<organism evidence="5">
    <name type="scientific">Araucaria cunninghamii</name>
    <name type="common">Hoop pine</name>
    <name type="synonym">Moreton Bay pine</name>
    <dbReference type="NCBI Taxonomy" id="56994"/>
    <lineage>
        <taxon>Eukaryota</taxon>
        <taxon>Viridiplantae</taxon>
        <taxon>Streptophyta</taxon>
        <taxon>Embryophyta</taxon>
        <taxon>Tracheophyta</taxon>
        <taxon>Spermatophyta</taxon>
        <taxon>Pinopsida</taxon>
        <taxon>Pinidae</taxon>
        <taxon>Conifers II</taxon>
        <taxon>Araucariales</taxon>
        <taxon>Araucariaceae</taxon>
        <taxon>Araucaria</taxon>
    </lineage>
</organism>
<dbReference type="Pfam" id="PF10373">
    <property type="entry name" value="EST1_DNA_bind"/>
    <property type="match status" value="1"/>
</dbReference>
<feature type="domain" description="Telomerase activating protein Est1-like N-terminal" evidence="4">
    <location>
        <begin position="69"/>
        <end position="193"/>
    </location>
</feature>
<proteinExistence type="predicted"/>
<feature type="compositionally biased region" description="Polar residues" evidence="2">
    <location>
        <begin position="924"/>
        <end position="945"/>
    </location>
</feature>
<dbReference type="GO" id="GO:0000184">
    <property type="term" value="P:nuclear-transcribed mRNA catabolic process, nonsense-mediated decay"/>
    <property type="evidence" value="ECO:0007669"/>
    <property type="project" value="TreeGrafter"/>
</dbReference>
<evidence type="ECO:0000256" key="1">
    <source>
        <dbReference type="ARBA" id="ARBA00022737"/>
    </source>
</evidence>
<dbReference type="SUPFAM" id="SSF48452">
    <property type="entry name" value="TPR-like"/>
    <property type="match status" value="1"/>
</dbReference>
<name>A0A0D6QW28_ARACU</name>
<evidence type="ECO:0000259" key="4">
    <source>
        <dbReference type="Pfam" id="PF10374"/>
    </source>
</evidence>
<evidence type="ECO:0008006" key="6">
    <source>
        <dbReference type="Google" id="ProtNLM"/>
    </source>
</evidence>
<dbReference type="GO" id="GO:0070034">
    <property type="term" value="F:telomerase RNA binding"/>
    <property type="evidence" value="ECO:0007669"/>
    <property type="project" value="TreeGrafter"/>
</dbReference>
<dbReference type="Gene3D" id="1.25.40.10">
    <property type="entry name" value="Tetratricopeptide repeat domain"/>
    <property type="match status" value="1"/>
</dbReference>
<keyword evidence="1" id="KW-0677">Repeat</keyword>
<sequence>MAVPTENSATQSAHDMVKHRYKKAIELEKRLRNSIQTKTPSDPNIWSQMRENYEAIILEDHDFAEAYEIEHLLWHLHYKRIEEFRIRMRSAIAAAGGNVPAQGGRSVVRREQVNKIRSLFKSFLSEATGFYHELILKIKAKYRYPVDIFSQQAEDYLGSPKDKTKSVDFKKAQASCHRCLIYLGDLARYKELYGEGDAGRDFSVATSYYKEAASLSPGSGNPHHQLAILASYTGDELVAVYRYFRSLAVENPFSTARDNLYVIFEKNRQHYCQIHEAETAVTKQKPTKAVGRGRGRGDAKLAMNEEKQDTTILKRKPLNIEEINKTFRVRFVRLNGILFTRTSLETFNEVYSSSINEFEELLTPGANFEMGIGSDTWDNGSTFCGLVVLQLVAILIFTVHHLNADAENRNLSYAEILQRSVLLQNAFTASFGFAGHIIKGCLNREDVSSSPFLPAVLVFLEWLASRRDVVVANESVEEKQANARSFFWKNCVVLLNKLLNLEIHQDSNGGRLEGEITFTSLNRYNEEEAGGVALWEDVELRGFLPLAPAQVTLDFSKRQTYNGLNGKKERNIRVPRMLAAGKAVANLLASSGQGLIFDADMIKFHDAKDFRVCKIKEECGAVKPKVPIPLKTHDNNVQEAGPDSSKQDKHVLCVKSVPNVKPDSNREEEEDDDEVIVFKPILTDKNPESGVLNLHENPVTIAANTSIQNTTSAFAPQESHQKYPNVPSVTEFPLQISQCSSSLAPGMDDSSSAFSNPQELSKLPGSSASPVDHWSTGIGISASGISNSLDSWGMKGYGGQFVNNHASITSMADVIQQATHLTNKPNPLWNRDHEVNVLNGMMNLNVGHQFAGNGSMFKSELPLGTMGKVESVSQHPNMIASQGVYSSIPHVNGVSLGTGIANMPGKSLELAATKFELPSRSDNDTLTNTTGNSTVKPANVPTLSSKKGAVSRPVRHFGPPPGFGPVPSRVPDGSKVDSIQRTLAASYGNEQMQKNEPHQLDDYSWLDGYTPLNKDTVRKGSLVPQSGYSFMPVSDSLINAPTNFPFPGKQVPNMHMFQEQSLWSGRFFGQDP</sequence>
<dbReference type="PANTHER" id="PTHR15696:SF25">
    <property type="entry name" value="OS08G0305300 PROTEIN"/>
    <property type="match status" value="1"/>
</dbReference>
<feature type="domain" description="DNA/RNA-binding" evidence="3">
    <location>
        <begin position="205"/>
        <end position="549"/>
    </location>
</feature>
<dbReference type="Pfam" id="PF10374">
    <property type="entry name" value="EST1"/>
    <property type="match status" value="1"/>
</dbReference>
<reference evidence="5" key="1">
    <citation type="submission" date="2015-03" db="EMBL/GenBank/DDBJ databases">
        <title>A transcriptome of Araucaria cunninghamii, an australian fine timber species.</title>
        <authorList>
            <person name="Jing Yi C.J.Y."/>
            <person name="Yin San L.Y.S."/>
            <person name="Abdul Karim S.S."/>
            <person name="Wan Azmi N.N."/>
            <person name="Hercus R.R."/>
            <person name="Croft L.L."/>
        </authorList>
    </citation>
    <scope>NUCLEOTIDE SEQUENCE</scope>
    <source>
        <strain evidence="5">MI0301</strain>
        <tissue evidence="5">Leaf</tissue>
    </source>
</reference>
<dbReference type="InterPro" id="IPR019458">
    <property type="entry name" value="Est1-like_N"/>
</dbReference>
<evidence type="ECO:0000256" key="2">
    <source>
        <dbReference type="SAM" id="MobiDB-lite"/>
    </source>
</evidence>
<dbReference type="PANTHER" id="PTHR15696">
    <property type="entry name" value="SMG-7 SUPPRESSOR WITH MORPHOLOGICAL EFFECT ON GENITALIA PROTEIN 7"/>
    <property type="match status" value="1"/>
</dbReference>
<dbReference type="InterPro" id="IPR018834">
    <property type="entry name" value="DNA/RNA-bd_Est1-type"/>
</dbReference>
<evidence type="ECO:0000259" key="3">
    <source>
        <dbReference type="Pfam" id="PF10373"/>
    </source>
</evidence>
<protein>
    <recommendedName>
        <fullName evidence="6">DNA/RNA-binding domain-containing protein</fullName>
    </recommendedName>
</protein>
<dbReference type="InterPro" id="IPR045153">
    <property type="entry name" value="Est1/Ebs1-like"/>
</dbReference>
<dbReference type="EMBL" id="GCKF01042589">
    <property type="protein sequence ID" value="JAG94749.1"/>
    <property type="molecule type" value="Transcribed_RNA"/>
</dbReference>
<dbReference type="GO" id="GO:0005697">
    <property type="term" value="C:telomerase holoenzyme complex"/>
    <property type="evidence" value="ECO:0007669"/>
    <property type="project" value="TreeGrafter"/>
</dbReference>
<feature type="region of interest" description="Disordered" evidence="2">
    <location>
        <begin position="919"/>
        <end position="974"/>
    </location>
</feature>
<dbReference type="FunFam" id="1.25.40.10:FF:000225">
    <property type="entry name" value="Protein SMG7"/>
    <property type="match status" value="1"/>
</dbReference>
<dbReference type="InterPro" id="IPR011990">
    <property type="entry name" value="TPR-like_helical_dom_sf"/>
</dbReference>
<accession>A0A0D6QW28</accession>
<evidence type="ECO:0000313" key="5">
    <source>
        <dbReference type="EMBL" id="JAG94749.1"/>
    </source>
</evidence>
<feature type="region of interest" description="Disordered" evidence="2">
    <location>
        <begin position="740"/>
        <end position="769"/>
    </location>
</feature>
<dbReference type="AlphaFoldDB" id="A0A0D6QW28"/>
<dbReference type="GO" id="GO:0042162">
    <property type="term" value="F:telomeric DNA binding"/>
    <property type="evidence" value="ECO:0007669"/>
    <property type="project" value="TreeGrafter"/>
</dbReference>